<dbReference type="RefSeq" id="WP_070372022.1">
    <property type="nucleotide sequence ID" value="NZ_LKEU01000037.1"/>
</dbReference>
<comment type="caution">
    <text evidence="2">The sequence shown here is derived from an EMBL/GenBank/DDBJ whole genome shotgun (WGS) entry which is preliminary data.</text>
</comment>
<gene>
    <name evidence="2" type="ORF">ACWI_27520</name>
</gene>
<dbReference type="InterPro" id="IPR013249">
    <property type="entry name" value="RNA_pol_sigma70_r4_t2"/>
</dbReference>
<protein>
    <submittedName>
        <fullName evidence="2">RNA polymerase sigma factor</fullName>
    </submittedName>
</protein>
<dbReference type="STRING" id="52694.ACWI_27520"/>
<dbReference type="Gene3D" id="1.20.140.160">
    <property type="match status" value="1"/>
</dbReference>
<evidence type="ECO:0000313" key="2">
    <source>
        <dbReference type="EMBL" id="OFV69615.1"/>
    </source>
</evidence>
<name>A0A1F2PEX8_9FIRM</name>
<feature type="domain" description="RNA polymerase sigma factor 70 region 4 type 2" evidence="1">
    <location>
        <begin position="110"/>
        <end position="161"/>
    </location>
</feature>
<dbReference type="InterPro" id="IPR013324">
    <property type="entry name" value="RNA_pol_sigma_r3/r4-like"/>
</dbReference>
<dbReference type="GO" id="GO:0016987">
    <property type="term" value="F:sigma factor activity"/>
    <property type="evidence" value="ECO:0007669"/>
    <property type="project" value="InterPro"/>
</dbReference>
<dbReference type="GO" id="GO:0003677">
    <property type="term" value="F:DNA binding"/>
    <property type="evidence" value="ECO:0007669"/>
    <property type="project" value="InterPro"/>
</dbReference>
<reference evidence="2 3" key="1">
    <citation type="submission" date="2015-09" db="EMBL/GenBank/DDBJ databases">
        <title>Genome sequence of Acetobacterium wieringae DSM 1911.</title>
        <authorList>
            <person name="Poehlein A."/>
            <person name="Bengelsdorf F.R."/>
            <person name="Schiel-Bengelsdorf B."/>
            <person name="Duerre P."/>
            <person name="Daniel R."/>
        </authorList>
    </citation>
    <scope>NUCLEOTIDE SEQUENCE [LARGE SCALE GENOMIC DNA]</scope>
    <source>
        <strain evidence="2 3">DSM 1911</strain>
    </source>
</reference>
<dbReference type="GO" id="GO:0006352">
    <property type="term" value="P:DNA-templated transcription initiation"/>
    <property type="evidence" value="ECO:0007669"/>
    <property type="project" value="InterPro"/>
</dbReference>
<accession>A0A1F2PEX8</accession>
<dbReference type="Pfam" id="PF08281">
    <property type="entry name" value="Sigma70_r4_2"/>
    <property type="match status" value="1"/>
</dbReference>
<dbReference type="EMBL" id="LKEU01000037">
    <property type="protein sequence ID" value="OFV69615.1"/>
    <property type="molecule type" value="Genomic_DNA"/>
</dbReference>
<organism evidence="2 3">
    <name type="scientific">Acetobacterium wieringae</name>
    <dbReference type="NCBI Taxonomy" id="52694"/>
    <lineage>
        <taxon>Bacteria</taxon>
        <taxon>Bacillati</taxon>
        <taxon>Bacillota</taxon>
        <taxon>Clostridia</taxon>
        <taxon>Eubacteriales</taxon>
        <taxon>Eubacteriaceae</taxon>
        <taxon>Acetobacterium</taxon>
    </lineage>
</organism>
<sequence>MEKIENLQTNDGSKQYYIPMEVTSETIKDFGLNSADVVWTKIGNKLKRVIMVSVTKEQYYEYMRPLWREDKREQRQEPMVSLDKMYEETEYETADNSDLEADILKRVMIDELHKALDELEEIDRTIMEMYSHDHSEAEIGKAIGMSQKGVNKRKHKALLKLKTRLNDYK</sequence>
<dbReference type="AlphaFoldDB" id="A0A1F2PEX8"/>
<evidence type="ECO:0000259" key="1">
    <source>
        <dbReference type="Pfam" id="PF08281"/>
    </source>
</evidence>
<dbReference type="Proteomes" id="UP000176244">
    <property type="component" value="Unassembled WGS sequence"/>
</dbReference>
<dbReference type="OrthoDB" id="2043637at2"/>
<dbReference type="SUPFAM" id="SSF88659">
    <property type="entry name" value="Sigma3 and sigma4 domains of RNA polymerase sigma factors"/>
    <property type="match status" value="1"/>
</dbReference>
<proteinExistence type="predicted"/>
<evidence type="ECO:0000313" key="3">
    <source>
        <dbReference type="Proteomes" id="UP000176244"/>
    </source>
</evidence>